<dbReference type="AlphaFoldDB" id="A0A511QJN3"/>
<organism evidence="1 2">
    <name type="scientific">Vibrio sagamiensis NBRC 104589</name>
    <dbReference type="NCBI Taxonomy" id="1219064"/>
    <lineage>
        <taxon>Bacteria</taxon>
        <taxon>Pseudomonadati</taxon>
        <taxon>Pseudomonadota</taxon>
        <taxon>Gammaproteobacteria</taxon>
        <taxon>Vibrionales</taxon>
        <taxon>Vibrionaceae</taxon>
        <taxon>Vibrio</taxon>
    </lineage>
</organism>
<dbReference type="Proteomes" id="UP000321922">
    <property type="component" value="Unassembled WGS sequence"/>
</dbReference>
<accession>A0A511QJN3</accession>
<comment type="caution">
    <text evidence="1">The sequence shown here is derived from an EMBL/GenBank/DDBJ whole genome shotgun (WGS) entry which is preliminary data.</text>
</comment>
<evidence type="ECO:0000313" key="2">
    <source>
        <dbReference type="Proteomes" id="UP000321922"/>
    </source>
</evidence>
<evidence type="ECO:0000313" key="1">
    <source>
        <dbReference type="EMBL" id="GEM76672.1"/>
    </source>
</evidence>
<sequence length="73" mass="9180">MRRQYVSFPKDKEFKLKLFKKLFKKSNNFKKPKRQFYYYFVYDYLFQNNYSKVNALFLSHPMAINKNTYTLMH</sequence>
<name>A0A511QJN3_9VIBR</name>
<dbReference type="EMBL" id="BJXJ01000029">
    <property type="protein sequence ID" value="GEM76672.1"/>
    <property type="molecule type" value="Genomic_DNA"/>
</dbReference>
<proteinExistence type="predicted"/>
<reference evidence="1 2" key="1">
    <citation type="submission" date="2019-07" db="EMBL/GenBank/DDBJ databases">
        <title>Whole genome shotgun sequence of Vibrio sagamiensis NBRC 104589.</title>
        <authorList>
            <person name="Hosoyama A."/>
            <person name="Uohara A."/>
            <person name="Ohji S."/>
            <person name="Ichikawa N."/>
        </authorList>
    </citation>
    <scope>NUCLEOTIDE SEQUENCE [LARGE SCALE GENOMIC DNA]</scope>
    <source>
        <strain evidence="1 2">NBRC 104589</strain>
    </source>
</reference>
<gene>
    <name evidence="1" type="ORF">VSA01S_27840</name>
</gene>
<protein>
    <submittedName>
        <fullName evidence="1">Uncharacterized protein</fullName>
    </submittedName>
</protein>
<keyword evidence="2" id="KW-1185">Reference proteome</keyword>